<proteinExistence type="predicted"/>
<dbReference type="EMBL" id="BOOQ01000042">
    <property type="protein sequence ID" value="GII49529.1"/>
    <property type="molecule type" value="Genomic_DNA"/>
</dbReference>
<sequence length="102" mass="11705">MVDNVRRKHVSEEARRDLQETLLHLVRLAGSPNVRRILLGERLSCGDIRAFTDTLNVASWLVTELWDWLLAYKPSLVGEVVIEPLHCWRCEVQVFPPPVSGM</sequence>
<gene>
    <name evidence="1" type="ORF">Psi02_59530</name>
</gene>
<keyword evidence="2" id="KW-1185">Reference proteome</keyword>
<accession>A0A8J3UW74</accession>
<reference evidence="1" key="1">
    <citation type="submission" date="2021-01" db="EMBL/GenBank/DDBJ databases">
        <title>Whole genome shotgun sequence of Planotetraspora silvatica NBRC 100141.</title>
        <authorList>
            <person name="Komaki H."/>
            <person name="Tamura T."/>
        </authorList>
    </citation>
    <scope>NUCLEOTIDE SEQUENCE</scope>
    <source>
        <strain evidence="1">NBRC 100141</strain>
    </source>
</reference>
<organism evidence="1 2">
    <name type="scientific">Planotetraspora silvatica</name>
    <dbReference type="NCBI Taxonomy" id="234614"/>
    <lineage>
        <taxon>Bacteria</taxon>
        <taxon>Bacillati</taxon>
        <taxon>Actinomycetota</taxon>
        <taxon>Actinomycetes</taxon>
        <taxon>Streptosporangiales</taxon>
        <taxon>Streptosporangiaceae</taxon>
        <taxon>Planotetraspora</taxon>
    </lineage>
</organism>
<comment type="caution">
    <text evidence="1">The sequence shown here is derived from an EMBL/GenBank/DDBJ whole genome shotgun (WGS) entry which is preliminary data.</text>
</comment>
<dbReference type="Proteomes" id="UP000644610">
    <property type="component" value="Unassembled WGS sequence"/>
</dbReference>
<name>A0A8J3UW74_9ACTN</name>
<protein>
    <submittedName>
        <fullName evidence="1">Uncharacterized protein</fullName>
    </submittedName>
</protein>
<evidence type="ECO:0000313" key="1">
    <source>
        <dbReference type="EMBL" id="GII49529.1"/>
    </source>
</evidence>
<dbReference type="RefSeq" id="WP_203979092.1">
    <property type="nucleotide sequence ID" value="NZ_BAAAKY010000003.1"/>
</dbReference>
<evidence type="ECO:0000313" key="2">
    <source>
        <dbReference type="Proteomes" id="UP000644610"/>
    </source>
</evidence>
<dbReference type="AlphaFoldDB" id="A0A8J3UW74"/>